<feature type="region of interest" description="Disordered" evidence="4">
    <location>
        <begin position="1"/>
        <end position="77"/>
    </location>
</feature>
<reference evidence="6 7" key="1">
    <citation type="submission" date="2020-04" db="EMBL/GenBank/DDBJ databases">
        <authorList>
            <person name="Alioto T."/>
            <person name="Alioto T."/>
            <person name="Gomez Garrido J."/>
        </authorList>
    </citation>
    <scope>NUCLEOTIDE SEQUENCE [LARGE SCALE GENOMIC DNA]</scope>
</reference>
<evidence type="ECO:0000256" key="2">
    <source>
        <dbReference type="ARBA" id="ARBA00008296"/>
    </source>
</evidence>
<dbReference type="PANTHER" id="PTHR21680:SF0">
    <property type="entry name" value="COILED-COIL DOMAIN-CONTAINING PROTEIN 124"/>
    <property type="match status" value="1"/>
</dbReference>
<dbReference type="Pfam" id="PF06244">
    <property type="entry name" value="Ccdc124"/>
    <property type="match status" value="1"/>
</dbReference>
<dbReference type="AlphaFoldDB" id="A0A8S1D8K4"/>
<name>A0A8S1D8K4_9INSE</name>
<evidence type="ECO:0000256" key="3">
    <source>
        <dbReference type="ARBA" id="ARBA00023054"/>
    </source>
</evidence>
<feature type="compositionally biased region" description="Basic and acidic residues" evidence="4">
    <location>
        <begin position="21"/>
        <end position="77"/>
    </location>
</feature>
<keyword evidence="3" id="KW-0175">Coiled coil</keyword>
<feature type="domain" description="Coiled-coil" evidence="5">
    <location>
        <begin position="128"/>
        <end position="210"/>
    </location>
</feature>
<dbReference type="GO" id="GO:0005634">
    <property type="term" value="C:nucleus"/>
    <property type="evidence" value="ECO:0007669"/>
    <property type="project" value="TreeGrafter"/>
</dbReference>
<dbReference type="GO" id="GO:0030496">
    <property type="term" value="C:midbody"/>
    <property type="evidence" value="ECO:0007669"/>
    <property type="project" value="UniProtKB-SubCell"/>
</dbReference>
<evidence type="ECO:0000313" key="7">
    <source>
        <dbReference type="Proteomes" id="UP000494165"/>
    </source>
</evidence>
<gene>
    <name evidence="6" type="ORF">CLODIP_2_CD09377</name>
</gene>
<accession>A0A8S1D8K4</accession>
<evidence type="ECO:0000313" key="6">
    <source>
        <dbReference type="EMBL" id="CAB3380072.1"/>
    </source>
</evidence>
<dbReference type="GO" id="GO:0006366">
    <property type="term" value="P:transcription by RNA polymerase II"/>
    <property type="evidence" value="ECO:0007669"/>
    <property type="project" value="TreeGrafter"/>
</dbReference>
<keyword evidence="7" id="KW-1185">Reference proteome</keyword>
<dbReference type="Proteomes" id="UP000494165">
    <property type="component" value="Unassembled WGS sequence"/>
</dbReference>
<comment type="caution">
    <text evidence="6">The sequence shown here is derived from an EMBL/GenBank/DDBJ whole genome shotgun (WGS) entry which is preliminary data.</text>
</comment>
<dbReference type="InterPro" id="IPR010422">
    <property type="entry name" value="Ccdc124/Oxs1"/>
</dbReference>
<evidence type="ECO:0000259" key="5">
    <source>
        <dbReference type="Pfam" id="PF06244"/>
    </source>
</evidence>
<evidence type="ECO:0000256" key="4">
    <source>
        <dbReference type="SAM" id="MobiDB-lite"/>
    </source>
</evidence>
<comment type="subcellular location">
    <subcellularLocation>
        <location evidence="1">Midbody</location>
    </subcellularLocation>
</comment>
<sequence>MPKKFAGENSKAAVAKARKQAAKEEESTRKQKAIEDEYWKDDDKQLAKKQQRKEEQEKKRLEAAQRKAESKASLEEELSKIKIGGKQTQSKVTRAEIEAEAERRQQAATIANKKEEVKMHVEKPIEENVNRLQVDGLEARSVEEAISVLSEKEATEIDRHPERRMKAAYAAFEDERLPQLKAEHKNMRLSQLKQLLWKEWLKSPRNPTNQKPQA</sequence>
<dbReference type="OrthoDB" id="76412at2759"/>
<protein>
    <recommendedName>
        <fullName evidence="5">Coiled-coil domain-containing protein</fullName>
    </recommendedName>
</protein>
<dbReference type="EMBL" id="CADEPI010000200">
    <property type="protein sequence ID" value="CAB3380072.1"/>
    <property type="molecule type" value="Genomic_DNA"/>
</dbReference>
<evidence type="ECO:0000256" key="1">
    <source>
        <dbReference type="ARBA" id="ARBA00004214"/>
    </source>
</evidence>
<dbReference type="PANTHER" id="PTHR21680">
    <property type="entry name" value="COILED-COIL DOMAIN-CONTAINING PROTEIN 124"/>
    <property type="match status" value="1"/>
</dbReference>
<dbReference type="InterPro" id="IPR054414">
    <property type="entry name" value="Ccdc124/Oxs1_C"/>
</dbReference>
<dbReference type="GO" id="GO:0003713">
    <property type="term" value="F:transcription coactivator activity"/>
    <property type="evidence" value="ECO:0007669"/>
    <property type="project" value="TreeGrafter"/>
</dbReference>
<proteinExistence type="inferred from homology"/>
<comment type="similarity">
    <text evidence="2">Belongs to the CCDC124 family.</text>
</comment>
<organism evidence="6 7">
    <name type="scientific">Cloeon dipterum</name>
    <dbReference type="NCBI Taxonomy" id="197152"/>
    <lineage>
        <taxon>Eukaryota</taxon>
        <taxon>Metazoa</taxon>
        <taxon>Ecdysozoa</taxon>
        <taxon>Arthropoda</taxon>
        <taxon>Hexapoda</taxon>
        <taxon>Insecta</taxon>
        <taxon>Pterygota</taxon>
        <taxon>Palaeoptera</taxon>
        <taxon>Ephemeroptera</taxon>
        <taxon>Pisciforma</taxon>
        <taxon>Baetidae</taxon>
        <taxon>Cloeon</taxon>
    </lineage>
</organism>